<keyword evidence="2" id="KW-0812">Transmembrane</keyword>
<dbReference type="Gene3D" id="1.10.101.10">
    <property type="entry name" value="PGBD-like superfamily/PGBD"/>
    <property type="match status" value="1"/>
</dbReference>
<evidence type="ECO:0000256" key="1">
    <source>
        <dbReference type="SAM" id="MobiDB-lite"/>
    </source>
</evidence>
<keyword evidence="2" id="KW-0472">Membrane</keyword>
<dbReference type="InterPro" id="IPR036366">
    <property type="entry name" value="PGBDSf"/>
</dbReference>
<keyword evidence="2" id="KW-1133">Transmembrane helix</keyword>
<sequence>MAQRQAQEPSEAVDDETLVRPFVRDLGASAVTAPAYAPAPPPDSVRPAQQAVPPVPAVDGRRAGLHRRGPAVAAAMLATVLLGAVAFHLADGAGSGAAPGPARPSGVRAADAPVGLPASGPVSVPATTTASPAGASAAPVAGHQASGIAAPSGSPSNRPTGAATVASGVLRAGDSGPAVVRLQQLLFAQGKTYVAADGRYDAATERAVREVQQERSITADPPGVYGAATRAALAGS</sequence>
<gene>
    <name evidence="4" type="ORF">ACFQMG_01450</name>
</gene>
<dbReference type="RefSeq" id="WP_380230264.1">
    <property type="nucleotide sequence ID" value="NZ_JBHSVH010000002.1"/>
</dbReference>
<feature type="region of interest" description="Disordered" evidence="1">
    <location>
        <begin position="94"/>
        <end position="162"/>
    </location>
</feature>
<evidence type="ECO:0000313" key="4">
    <source>
        <dbReference type="EMBL" id="MFC7178223.1"/>
    </source>
</evidence>
<proteinExistence type="predicted"/>
<feature type="compositionally biased region" description="Low complexity" evidence="1">
    <location>
        <begin position="96"/>
        <end position="110"/>
    </location>
</feature>
<evidence type="ECO:0000259" key="3">
    <source>
        <dbReference type="Pfam" id="PF01471"/>
    </source>
</evidence>
<accession>A0ABW2FTM5</accession>
<dbReference type="EMBL" id="JBHTAJ010000002">
    <property type="protein sequence ID" value="MFC7178223.1"/>
    <property type="molecule type" value="Genomic_DNA"/>
</dbReference>
<reference evidence="5" key="1">
    <citation type="journal article" date="2019" name="Int. J. Syst. Evol. Microbiol.">
        <title>The Global Catalogue of Microorganisms (GCM) 10K type strain sequencing project: providing services to taxonomists for standard genome sequencing and annotation.</title>
        <authorList>
            <consortium name="The Broad Institute Genomics Platform"/>
            <consortium name="The Broad Institute Genome Sequencing Center for Infectious Disease"/>
            <person name="Wu L."/>
            <person name="Ma J."/>
        </authorList>
    </citation>
    <scope>NUCLEOTIDE SEQUENCE [LARGE SCALE GENOMIC DNA]</scope>
    <source>
        <strain evidence="5">CGMCC 1.12859</strain>
    </source>
</reference>
<feature type="region of interest" description="Disordered" evidence="1">
    <location>
        <begin position="212"/>
        <end position="236"/>
    </location>
</feature>
<evidence type="ECO:0000256" key="2">
    <source>
        <dbReference type="SAM" id="Phobius"/>
    </source>
</evidence>
<organism evidence="4 5">
    <name type="scientific">Kitasatospora paranensis</name>
    <dbReference type="NCBI Taxonomy" id="258053"/>
    <lineage>
        <taxon>Bacteria</taxon>
        <taxon>Bacillati</taxon>
        <taxon>Actinomycetota</taxon>
        <taxon>Actinomycetes</taxon>
        <taxon>Kitasatosporales</taxon>
        <taxon>Streptomycetaceae</taxon>
        <taxon>Kitasatospora</taxon>
    </lineage>
</organism>
<evidence type="ECO:0000313" key="5">
    <source>
        <dbReference type="Proteomes" id="UP001596435"/>
    </source>
</evidence>
<dbReference type="InterPro" id="IPR002477">
    <property type="entry name" value="Peptidoglycan-bd-like"/>
</dbReference>
<feature type="domain" description="Peptidoglycan binding-like" evidence="3">
    <location>
        <begin position="175"/>
        <end position="233"/>
    </location>
</feature>
<dbReference type="Pfam" id="PF01471">
    <property type="entry name" value="PG_binding_1"/>
    <property type="match status" value="1"/>
</dbReference>
<comment type="caution">
    <text evidence="4">The sequence shown here is derived from an EMBL/GenBank/DDBJ whole genome shotgun (WGS) entry which is preliminary data.</text>
</comment>
<dbReference type="SUPFAM" id="SSF47090">
    <property type="entry name" value="PGBD-like"/>
    <property type="match status" value="1"/>
</dbReference>
<feature type="transmembrane region" description="Helical" evidence="2">
    <location>
        <begin position="71"/>
        <end position="90"/>
    </location>
</feature>
<protein>
    <submittedName>
        <fullName evidence="4">Peptidoglycan-binding protein</fullName>
    </submittedName>
</protein>
<name>A0ABW2FTM5_9ACTN</name>
<dbReference type="InterPro" id="IPR036365">
    <property type="entry name" value="PGBD-like_sf"/>
</dbReference>
<feature type="compositionally biased region" description="Low complexity" evidence="1">
    <location>
        <begin position="122"/>
        <end position="156"/>
    </location>
</feature>
<keyword evidence="5" id="KW-1185">Reference proteome</keyword>
<dbReference type="Proteomes" id="UP001596435">
    <property type="component" value="Unassembled WGS sequence"/>
</dbReference>
<feature type="region of interest" description="Disordered" evidence="1">
    <location>
        <begin position="33"/>
        <end position="56"/>
    </location>
</feature>